<evidence type="ECO:0000313" key="5">
    <source>
        <dbReference type="Proteomes" id="UP000483018"/>
    </source>
</evidence>
<dbReference type="AlphaFoldDB" id="A0A7C8LKE0"/>
<proteinExistence type="inferred from homology"/>
<feature type="transmembrane region" description="Helical" evidence="3">
    <location>
        <begin position="321"/>
        <end position="340"/>
    </location>
</feature>
<evidence type="ECO:0000256" key="1">
    <source>
        <dbReference type="ARBA" id="ARBA00005278"/>
    </source>
</evidence>
<dbReference type="OrthoDB" id="9772630at2"/>
<dbReference type="Pfam" id="PF03323">
    <property type="entry name" value="GerA"/>
    <property type="match status" value="1"/>
</dbReference>
<evidence type="ECO:0000313" key="4">
    <source>
        <dbReference type="EMBL" id="KAE9636080.1"/>
    </source>
</evidence>
<comment type="caution">
    <text evidence="4">The sequence shown here is derived from an EMBL/GenBank/DDBJ whole genome shotgun (WGS) entry which is preliminary data.</text>
</comment>
<evidence type="ECO:0000256" key="3">
    <source>
        <dbReference type="SAM" id="Phobius"/>
    </source>
</evidence>
<dbReference type="InterPro" id="IPR050768">
    <property type="entry name" value="UPF0353/GerABKA_families"/>
</dbReference>
<dbReference type="GO" id="GO:0016020">
    <property type="term" value="C:membrane"/>
    <property type="evidence" value="ECO:0007669"/>
    <property type="project" value="InterPro"/>
</dbReference>
<gene>
    <name evidence="4" type="ORF">GND95_02835</name>
</gene>
<protein>
    <submittedName>
        <fullName evidence="4">Spore germination protein</fullName>
    </submittedName>
</protein>
<dbReference type="GO" id="GO:0009847">
    <property type="term" value="P:spore germination"/>
    <property type="evidence" value="ECO:0007669"/>
    <property type="project" value="InterPro"/>
</dbReference>
<dbReference type="PIRSF" id="PIRSF005690">
    <property type="entry name" value="GerBA"/>
    <property type="match status" value="1"/>
</dbReference>
<name>A0A7C8LKE0_9FIRM</name>
<organism evidence="4 5">
    <name type="scientific">Defluviitalea raffinosedens</name>
    <dbReference type="NCBI Taxonomy" id="1450156"/>
    <lineage>
        <taxon>Bacteria</taxon>
        <taxon>Bacillati</taxon>
        <taxon>Bacillota</taxon>
        <taxon>Clostridia</taxon>
        <taxon>Lachnospirales</taxon>
        <taxon>Defluviitaleaceae</taxon>
        <taxon>Defluviitalea</taxon>
    </lineage>
</organism>
<keyword evidence="5" id="KW-1185">Reference proteome</keyword>
<accession>A0A7C8LKE0</accession>
<reference evidence="4 5" key="1">
    <citation type="submission" date="2019-12" db="EMBL/GenBank/DDBJ databases">
        <title>Defluviitalea raffinosedens, isolated from a biogas fermenter, genome sequencing and characterization.</title>
        <authorList>
            <person name="Rettenmaier R."/>
            <person name="Schneider M."/>
            <person name="Neuhaus K."/>
            <person name="Liebl W."/>
            <person name="Zverlov V."/>
        </authorList>
    </citation>
    <scope>NUCLEOTIDE SEQUENCE [LARGE SCALE GENOMIC DNA]</scope>
    <source>
        <strain evidence="4 5">249c-K6</strain>
    </source>
</reference>
<dbReference type="PANTHER" id="PTHR22550:SF5">
    <property type="entry name" value="LEUCINE ZIPPER PROTEIN 4"/>
    <property type="match status" value="1"/>
</dbReference>
<comment type="similarity">
    <text evidence="1">Belongs to the GerABKA family.</text>
</comment>
<feature type="transmembrane region" description="Helical" evidence="3">
    <location>
        <begin position="444"/>
        <end position="472"/>
    </location>
</feature>
<dbReference type="EMBL" id="WSLF01000002">
    <property type="protein sequence ID" value="KAE9636080.1"/>
    <property type="molecule type" value="Genomic_DNA"/>
</dbReference>
<keyword evidence="2 3" id="KW-0472">Membrane</keyword>
<dbReference type="PANTHER" id="PTHR22550">
    <property type="entry name" value="SPORE GERMINATION PROTEIN"/>
    <property type="match status" value="1"/>
</dbReference>
<sequence>MKILRRWVGNKLSKERWEDKFHDADNKVTLPLSKDLEENIKNLELLFKDCGDFVSRKFPVGIHKEVNMYVAYIDLMIDRRIIEESLLEQLMLQVRGVPPHMDKIRSSIYDFIRDGGIATADIKEVDTLDEAALAILSGDTIIFIDGYAKVIVVATKGWPNRGIQEPDSEVVVRGPKEGFSEALRMNTVLIRRRIRDTKLKVKQLQIGTRSRTDIALMYIEDIVRKDILEDLGKRLTDFKIDGILDSGQLEQLIEDDWRSPFPQIQATQKPDKAASAILEGRIAIIVDNTPFVLLVPTTLNNFFQSSEDYYQRWSIMSFTRMIRYMAAFFAAGVPGLYLALTDYHPSMIPTQLTMAIAASREQVPFPSVVEVVLMELAFELLREAGTRLPGPIGSTIGIVGGLIIGQAAVEAKIVSPIVVIVVAVTAISSFAIPDNALTVGFRLVKYLIIGLSSIFGLYGFLLGVLIVLIHLVSLKSFNMPYMSPFVASGINDYEDLKDSVFRLPVFMMNKRPIFSRADKRVRLRTNKKKNE</sequence>
<dbReference type="RefSeq" id="WP_158739334.1">
    <property type="nucleotide sequence ID" value="NZ_WSLF01000002.1"/>
</dbReference>
<evidence type="ECO:0000256" key="2">
    <source>
        <dbReference type="ARBA" id="ARBA00023136"/>
    </source>
</evidence>
<keyword evidence="3" id="KW-1133">Transmembrane helix</keyword>
<dbReference type="Proteomes" id="UP000483018">
    <property type="component" value="Unassembled WGS sequence"/>
</dbReference>
<keyword evidence="3" id="KW-0812">Transmembrane</keyword>
<dbReference type="InterPro" id="IPR004995">
    <property type="entry name" value="Spore_Ger"/>
</dbReference>
<feature type="transmembrane region" description="Helical" evidence="3">
    <location>
        <begin position="413"/>
        <end position="432"/>
    </location>
</feature>